<feature type="active site" evidence="9">
    <location>
        <position position="282"/>
    </location>
</feature>
<gene>
    <name evidence="9 13" type="primary">xerC</name>
    <name evidence="13" type="ORF">SCH01S_06_00040</name>
</gene>
<feature type="active site" evidence="9">
    <location>
        <position position="285"/>
    </location>
</feature>
<dbReference type="AlphaFoldDB" id="A0A0E9MLX5"/>
<evidence type="ECO:0000259" key="12">
    <source>
        <dbReference type="PROSITE" id="PS51900"/>
    </source>
</evidence>
<evidence type="ECO:0000313" key="14">
    <source>
        <dbReference type="Proteomes" id="UP000033202"/>
    </source>
</evidence>
<organism evidence="13 14">
    <name type="scientific">Sphingomonas changbaiensis NBRC 104936</name>
    <dbReference type="NCBI Taxonomy" id="1219043"/>
    <lineage>
        <taxon>Bacteria</taxon>
        <taxon>Pseudomonadati</taxon>
        <taxon>Pseudomonadota</taxon>
        <taxon>Alphaproteobacteria</taxon>
        <taxon>Sphingomonadales</taxon>
        <taxon>Sphingomonadaceae</taxon>
        <taxon>Sphingomonas</taxon>
    </lineage>
</organism>
<dbReference type="Proteomes" id="UP000033202">
    <property type="component" value="Unassembled WGS sequence"/>
</dbReference>
<evidence type="ECO:0000256" key="6">
    <source>
        <dbReference type="ARBA" id="ARBA00023125"/>
    </source>
</evidence>
<keyword evidence="14" id="KW-1185">Reference proteome</keyword>
<keyword evidence="6 9" id="KW-0238">DNA-binding</keyword>
<evidence type="ECO:0000256" key="8">
    <source>
        <dbReference type="ARBA" id="ARBA00023306"/>
    </source>
</evidence>
<dbReference type="Pfam" id="PF02899">
    <property type="entry name" value="Phage_int_SAM_1"/>
    <property type="match status" value="1"/>
</dbReference>
<evidence type="ECO:0000256" key="10">
    <source>
        <dbReference type="SAM" id="MobiDB-lite"/>
    </source>
</evidence>
<comment type="subcellular location">
    <subcellularLocation>
        <location evidence="1 9">Cytoplasm</location>
    </subcellularLocation>
</comment>
<dbReference type="PANTHER" id="PTHR30349:SF90">
    <property type="entry name" value="TYROSINE RECOMBINASE XERD"/>
    <property type="match status" value="1"/>
</dbReference>
<feature type="active site" evidence="9">
    <location>
        <position position="308"/>
    </location>
</feature>
<keyword evidence="4 9" id="KW-0159">Chromosome partition</keyword>
<protein>
    <recommendedName>
        <fullName evidence="9">Tyrosine recombinase XerC</fullName>
    </recommendedName>
</protein>
<dbReference type="EMBL" id="BBWU01000006">
    <property type="protein sequence ID" value="GAO38140.1"/>
    <property type="molecule type" value="Genomic_DNA"/>
</dbReference>
<dbReference type="PANTHER" id="PTHR30349">
    <property type="entry name" value="PHAGE INTEGRASE-RELATED"/>
    <property type="match status" value="1"/>
</dbReference>
<evidence type="ECO:0000256" key="9">
    <source>
        <dbReference type="HAMAP-Rule" id="MF_01808"/>
    </source>
</evidence>
<comment type="similarity">
    <text evidence="9">Belongs to the 'phage' integrase family. XerC subfamily.</text>
</comment>
<comment type="caution">
    <text evidence="13">The sequence shown here is derived from an EMBL/GenBank/DDBJ whole genome shotgun (WGS) entry which is preliminary data.</text>
</comment>
<comment type="subunit">
    <text evidence="9">Forms a cyclic heterotetrameric complex composed of two molecules of XerC and two molecules of XerD.</text>
</comment>
<dbReference type="InterPro" id="IPR010998">
    <property type="entry name" value="Integrase_recombinase_N"/>
</dbReference>
<evidence type="ECO:0000256" key="2">
    <source>
        <dbReference type="ARBA" id="ARBA00022490"/>
    </source>
</evidence>
<dbReference type="STRING" id="1219043.SCH01S_06_00040"/>
<evidence type="ECO:0000313" key="13">
    <source>
        <dbReference type="EMBL" id="GAO38140.1"/>
    </source>
</evidence>
<evidence type="ECO:0000256" key="1">
    <source>
        <dbReference type="ARBA" id="ARBA00004496"/>
    </source>
</evidence>
<dbReference type="InterPro" id="IPR002104">
    <property type="entry name" value="Integrase_catalytic"/>
</dbReference>
<dbReference type="InterPro" id="IPR004107">
    <property type="entry name" value="Integrase_SAM-like_N"/>
</dbReference>
<dbReference type="InterPro" id="IPR023009">
    <property type="entry name" value="Tyrosine_recombinase_XerC/XerD"/>
</dbReference>
<keyword evidence="2 9" id="KW-0963">Cytoplasm</keyword>
<dbReference type="InterPro" id="IPR013762">
    <property type="entry name" value="Integrase-like_cat_sf"/>
</dbReference>
<keyword evidence="5 9" id="KW-0229">DNA integration</keyword>
<feature type="domain" description="Core-binding (CB)" evidence="12">
    <location>
        <begin position="44"/>
        <end position="135"/>
    </location>
</feature>
<name>A0A0E9MLX5_9SPHN</name>
<feature type="active site" evidence="9">
    <location>
        <position position="214"/>
    </location>
</feature>
<feature type="active site" evidence="9">
    <location>
        <position position="191"/>
    </location>
</feature>
<dbReference type="GO" id="GO:0006313">
    <property type="term" value="P:DNA transposition"/>
    <property type="evidence" value="ECO:0007669"/>
    <property type="project" value="UniProtKB-UniRule"/>
</dbReference>
<keyword evidence="7 9" id="KW-0233">DNA recombination</keyword>
<dbReference type="GO" id="GO:0003677">
    <property type="term" value="F:DNA binding"/>
    <property type="evidence" value="ECO:0007669"/>
    <property type="project" value="UniProtKB-UniRule"/>
</dbReference>
<keyword evidence="8 9" id="KW-0131">Cell cycle</keyword>
<feature type="active site" description="O-(3'-phospho-DNA)-tyrosine intermediate" evidence="9">
    <location>
        <position position="317"/>
    </location>
</feature>
<dbReference type="GO" id="GO:0005737">
    <property type="term" value="C:cytoplasm"/>
    <property type="evidence" value="ECO:0007669"/>
    <property type="project" value="UniProtKB-SubCell"/>
</dbReference>
<dbReference type="HAMAP" id="MF_01808">
    <property type="entry name" value="Recomb_XerC_XerD"/>
    <property type="match status" value="1"/>
</dbReference>
<dbReference type="OrthoDB" id="9801717at2"/>
<dbReference type="PROSITE" id="PS51900">
    <property type="entry name" value="CB"/>
    <property type="match status" value="1"/>
</dbReference>
<dbReference type="SUPFAM" id="SSF56349">
    <property type="entry name" value="DNA breaking-rejoining enzymes"/>
    <property type="match status" value="1"/>
</dbReference>
<comment type="function">
    <text evidence="9">Site-specific tyrosine recombinase, which acts by catalyzing the cutting and rejoining of the recombining DNA molecules. The XerC-XerD complex is essential to convert dimers of the bacterial chromosome into monomers to permit their segregation at cell division. It also contributes to the segregational stability of plasmids.</text>
</comment>
<dbReference type="InterPro" id="IPR050090">
    <property type="entry name" value="Tyrosine_recombinase_XerCD"/>
</dbReference>
<feature type="region of interest" description="Disordered" evidence="10">
    <location>
        <begin position="1"/>
        <end position="47"/>
    </location>
</feature>
<evidence type="ECO:0000256" key="4">
    <source>
        <dbReference type="ARBA" id="ARBA00022829"/>
    </source>
</evidence>
<dbReference type="RefSeq" id="WP_084689338.1">
    <property type="nucleotide sequence ID" value="NZ_BBWU01000006.1"/>
</dbReference>
<dbReference type="Gene3D" id="1.10.150.130">
    <property type="match status" value="1"/>
</dbReference>
<dbReference type="Pfam" id="PF00589">
    <property type="entry name" value="Phage_integrase"/>
    <property type="match status" value="1"/>
</dbReference>
<dbReference type="GO" id="GO:0051301">
    <property type="term" value="P:cell division"/>
    <property type="evidence" value="ECO:0007669"/>
    <property type="project" value="UniProtKB-KW"/>
</dbReference>
<feature type="domain" description="Tyr recombinase" evidence="11">
    <location>
        <begin position="149"/>
        <end position="330"/>
    </location>
</feature>
<keyword evidence="3 9" id="KW-0132">Cell division</keyword>
<proteinExistence type="inferred from homology"/>
<dbReference type="GO" id="GO:0009037">
    <property type="term" value="F:tyrosine-based site-specific recombinase activity"/>
    <property type="evidence" value="ECO:0007669"/>
    <property type="project" value="UniProtKB-UniRule"/>
</dbReference>
<accession>A0A0E9MLX5</accession>
<dbReference type="Gene3D" id="1.10.443.10">
    <property type="entry name" value="Intergrase catalytic core"/>
    <property type="match status" value="1"/>
</dbReference>
<evidence type="ECO:0000259" key="11">
    <source>
        <dbReference type="PROSITE" id="PS51898"/>
    </source>
</evidence>
<dbReference type="SUPFAM" id="SSF47823">
    <property type="entry name" value="lambda integrase-like, N-terminal domain"/>
    <property type="match status" value="1"/>
</dbReference>
<dbReference type="GO" id="GO:0007059">
    <property type="term" value="P:chromosome segregation"/>
    <property type="evidence" value="ECO:0007669"/>
    <property type="project" value="UniProtKB-UniRule"/>
</dbReference>
<evidence type="ECO:0000256" key="5">
    <source>
        <dbReference type="ARBA" id="ARBA00022908"/>
    </source>
</evidence>
<sequence length="336" mass="35644">MTQTPPRNGEGDQPQAGGGVASEASLGAVAPSTTGLAPGGPPPRSGEELARAFADHLRRDRRRSVHTVRAYAATAERLLAFLSEHHGREVDAALLKTIGVADLRAFLADRRNDGIGNASAARELSAVRTFLAFAGVETPRLRGPKVKKGVPRPVSPAEAIALAEDVAEEREGWAGARDLAVLLLLYGAGLRIGEAMGLTGAALPLGATISVSGKRNKTRVVPLLPQVRQAIETYIAACPYPPAKDQALFRGARGGPLEPSQIRRSVRRARGRLGLSERTTPHALRHSFATHLLGRGADLRSLQELLGHASLSSTQIYTAVDAAHLMDVYRNAHPRA</sequence>
<dbReference type="PROSITE" id="PS51898">
    <property type="entry name" value="TYR_RECOMBINASE"/>
    <property type="match status" value="1"/>
</dbReference>
<evidence type="ECO:0000256" key="7">
    <source>
        <dbReference type="ARBA" id="ARBA00023172"/>
    </source>
</evidence>
<evidence type="ECO:0000256" key="3">
    <source>
        <dbReference type="ARBA" id="ARBA00022618"/>
    </source>
</evidence>
<dbReference type="InterPro" id="IPR044068">
    <property type="entry name" value="CB"/>
</dbReference>
<dbReference type="InterPro" id="IPR011010">
    <property type="entry name" value="DNA_brk_join_enz"/>
</dbReference>
<reference evidence="13 14" key="1">
    <citation type="submission" date="2015-04" db="EMBL/GenBank/DDBJ databases">
        <title>Whole genome shotgun sequence of Sphingomonas changbaiensis NBRC 104936.</title>
        <authorList>
            <person name="Katano-Makiyama Y."/>
            <person name="Hosoyama A."/>
            <person name="Hashimoto M."/>
            <person name="Noguchi M."/>
            <person name="Tsuchikane K."/>
            <person name="Ohji S."/>
            <person name="Yamazoe A."/>
            <person name="Ichikawa N."/>
            <person name="Kimura A."/>
            <person name="Fujita N."/>
        </authorList>
    </citation>
    <scope>NUCLEOTIDE SEQUENCE [LARGE SCALE GENOMIC DNA]</scope>
    <source>
        <strain evidence="13 14">NBRC 104936</strain>
    </source>
</reference>